<dbReference type="GO" id="GO:0030313">
    <property type="term" value="C:cell envelope"/>
    <property type="evidence" value="ECO:0007669"/>
    <property type="project" value="UniProtKB-SubCell"/>
</dbReference>
<proteinExistence type="inferred from homology"/>
<evidence type="ECO:0000256" key="3">
    <source>
        <dbReference type="ARBA" id="ARBA00022729"/>
    </source>
</evidence>
<dbReference type="GO" id="GO:0055085">
    <property type="term" value="P:transmembrane transport"/>
    <property type="evidence" value="ECO:0007669"/>
    <property type="project" value="UniProtKB-ARBA"/>
</dbReference>
<feature type="signal peptide" evidence="4">
    <location>
        <begin position="1"/>
        <end position="25"/>
    </location>
</feature>
<keyword evidence="3 4" id="KW-0732">Signal</keyword>
<dbReference type="PANTHER" id="PTHR46847:SF1">
    <property type="entry name" value="D-ALLOSE-BINDING PERIPLASMIC PROTEIN-RELATED"/>
    <property type="match status" value="1"/>
</dbReference>
<dbReference type="SUPFAM" id="SSF53822">
    <property type="entry name" value="Periplasmic binding protein-like I"/>
    <property type="match status" value="1"/>
</dbReference>
<comment type="similarity">
    <text evidence="2">Belongs to the bacterial solute-binding protein 2 family.</text>
</comment>
<dbReference type="PATRIC" id="fig|1354272.4.peg.1382"/>
<comment type="subcellular location">
    <subcellularLocation>
        <location evidence="1">Cell envelope</location>
    </subcellularLocation>
</comment>
<keyword evidence="7" id="KW-1185">Reference proteome</keyword>
<dbReference type="Gene3D" id="3.40.50.2300">
    <property type="match status" value="2"/>
</dbReference>
<dbReference type="AlphaFoldDB" id="A0A1B7JYF4"/>
<dbReference type="InterPro" id="IPR025997">
    <property type="entry name" value="SBP_2_dom"/>
</dbReference>
<dbReference type="OrthoDB" id="250606at2"/>
<feature type="chain" id="PRO_5008595661" evidence="4">
    <location>
        <begin position="26"/>
        <end position="318"/>
    </location>
</feature>
<name>A0A1B7JYF4_9GAMM</name>
<dbReference type="Proteomes" id="UP000078224">
    <property type="component" value="Unassembled WGS sequence"/>
</dbReference>
<gene>
    <name evidence="6" type="ORF">M998_1364</name>
</gene>
<evidence type="ECO:0000313" key="6">
    <source>
        <dbReference type="EMBL" id="OAT52922.1"/>
    </source>
</evidence>
<accession>A0A1B7JYF4</accession>
<evidence type="ECO:0000256" key="4">
    <source>
        <dbReference type="SAM" id="SignalP"/>
    </source>
</evidence>
<sequence length="318" mass="34013">MKKIIACTALSLSMIFTVNSNVAYSKSNEIAVIAKTANSNFWQNVNKGSMAASNELNGKYKVTFQGPEAETQVAEQVNMVDNAINRGVAGIVLAPSDPDALIPVVKKAWENGIAVVLIDSSLNPKADKYYQSFLSTDNRKAGVIAAQELIKANGKVGKVSIMSFTPGAGSAIERVGGFTDTIKKESQLKIIGPFYSQADMATALNQTIDVLSSNKDITALFGANEPTAVGMARAIKQMGYDGKVVAVGFDGNDALQEFVRNGTLNGIVVQSSYQMGLQGVKTVDEILNKVNVDKYIDTGVVYIDKYNIDSPESQAVLY</sequence>
<dbReference type="Pfam" id="PF13407">
    <property type="entry name" value="Peripla_BP_4"/>
    <property type="match status" value="1"/>
</dbReference>
<dbReference type="RefSeq" id="WP_068908153.1">
    <property type="nucleotide sequence ID" value="NZ_LXEW01000019.1"/>
</dbReference>
<feature type="domain" description="Periplasmic binding protein" evidence="5">
    <location>
        <begin position="30"/>
        <end position="288"/>
    </location>
</feature>
<dbReference type="EMBL" id="LXEW01000019">
    <property type="protein sequence ID" value="OAT52922.1"/>
    <property type="molecule type" value="Genomic_DNA"/>
</dbReference>
<evidence type="ECO:0000259" key="5">
    <source>
        <dbReference type="Pfam" id="PF13407"/>
    </source>
</evidence>
<protein>
    <submittedName>
        <fullName evidence="6">Periplasmic substrate-binding component of an ABC superfamily ribose transporter</fullName>
    </submittedName>
</protein>
<organism evidence="6 7">
    <name type="scientific">Providencia heimbachae ATCC 35613</name>
    <dbReference type="NCBI Taxonomy" id="1354272"/>
    <lineage>
        <taxon>Bacteria</taxon>
        <taxon>Pseudomonadati</taxon>
        <taxon>Pseudomonadota</taxon>
        <taxon>Gammaproteobacteria</taxon>
        <taxon>Enterobacterales</taxon>
        <taxon>Morganellaceae</taxon>
        <taxon>Providencia</taxon>
    </lineage>
</organism>
<dbReference type="PANTHER" id="PTHR46847">
    <property type="entry name" value="D-ALLOSE-BINDING PERIPLASMIC PROTEIN-RELATED"/>
    <property type="match status" value="1"/>
</dbReference>
<evidence type="ECO:0000256" key="2">
    <source>
        <dbReference type="ARBA" id="ARBA00007639"/>
    </source>
</evidence>
<dbReference type="GO" id="GO:0030246">
    <property type="term" value="F:carbohydrate binding"/>
    <property type="evidence" value="ECO:0007669"/>
    <property type="project" value="UniProtKB-ARBA"/>
</dbReference>
<evidence type="ECO:0000313" key="7">
    <source>
        <dbReference type="Proteomes" id="UP000078224"/>
    </source>
</evidence>
<dbReference type="InterPro" id="IPR028082">
    <property type="entry name" value="Peripla_BP_I"/>
</dbReference>
<reference evidence="6 7" key="1">
    <citation type="submission" date="2016-04" db="EMBL/GenBank/DDBJ databases">
        <title>ATOL: Assembling a taxonomically balanced genome-scale reconstruction of the evolutionary history of the Enterobacteriaceae.</title>
        <authorList>
            <person name="Plunkett G.III."/>
            <person name="Neeno-Eckwall E.C."/>
            <person name="Glasner J.D."/>
            <person name="Perna N.T."/>
        </authorList>
    </citation>
    <scope>NUCLEOTIDE SEQUENCE [LARGE SCALE GENOMIC DNA]</scope>
    <source>
        <strain evidence="6 7">ATCC 35613</strain>
    </source>
</reference>
<dbReference type="CDD" id="cd20008">
    <property type="entry name" value="PBP1_ABC_sugar_binding-like"/>
    <property type="match status" value="1"/>
</dbReference>
<comment type="caution">
    <text evidence="6">The sequence shown here is derived from an EMBL/GenBank/DDBJ whole genome shotgun (WGS) entry which is preliminary data.</text>
</comment>
<evidence type="ECO:0000256" key="1">
    <source>
        <dbReference type="ARBA" id="ARBA00004196"/>
    </source>
</evidence>